<dbReference type="InterPro" id="IPR038538">
    <property type="entry name" value="MTERF_sf"/>
</dbReference>
<evidence type="ECO:0000256" key="2">
    <source>
        <dbReference type="ARBA" id="ARBA00022472"/>
    </source>
</evidence>
<gene>
    <name evidence="4" type="ORF">ILEXP_LOCUS13365</name>
</gene>
<dbReference type="EMBL" id="CAUOFW020001502">
    <property type="protein sequence ID" value="CAK9145544.1"/>
    <property type="molecule type" value="Genomic_DNA"/>
</dbReference>
<evidence type="ECO:0000256" key="1">
    <source>
        <dbReference type="ARBA" id="ARBA00007692"/>
    </source>
</evidence>
<comment type="similarity">
    <text evidence="1">Belongs to the mTERF family.</text>
</comment>
<accession>A0ABC8RKP1</accession>
<keyword evidence="2" id="KW-0806">Transcription termination</keyword>
<dbReference type="AlphaFoldDB" id="A0ABC8RKP1"/>
<evidence type="ECO:0000256" key="3">
    <source>
        <dbReference type="ARBA" id="ARBA00022946"/>
    </source>
</evidence>
<evidence type="ECO:0000313" key="4">
    <source>
        <dbReference type="EMBL" id="CAK9145544.1"/>
    </source>
</evidence>
<keyword evidence="2" id="KW-0805">Transcription regulation</keyword>
<organism evidence="4 5">
    <name type="scientific">Ilex paraguariensis</name>
    <name type="common">yerba mate</name>
    <dbReference type="NCBI Taxonomy" id="185542"/>
    <lineage>
        <taxon>Eukaryota</taxon>
        <taxon>Viridiplantae</taxon>
        <taxon>Streptophyta</taxon>
        <taxon>Embryophyta</taxon>
        <taxon>Tracheophyta</taxon>
        <taxon>Spermatophyta</taxon>
        <taxon>Magnoliopsida</taxon>
        <taxon>eudicotyledons</taxon>
        <taxon>Gunneridae</taxon>
        <taxon>Pentapetalae</taxon>
        <taxon>asterids</taxon>
        <taxon>campanulids</taxon>
        <taxon>Aquifoliales</taxon>
        <taxon>Aquifoliaceae</taxon>
        <taxon>Ilex</taxon>
    </lineage>
</organism>
<sequence>MDYLINNMGLETSELAKRTNILSHSLEQRIVPRCSVYGLLLSKGVDLKGFHLTTMLVVFEKRFIGHIEKSYRKEAPELLKLYQEMLDLSKPPAMGFHAQSSIPSFVVHVSEPQDLSYDWSSTRIEYEKKEGGRNRELKK</sequence>
<reference evidence="4 5" key="1">
    <citation type="submission" date="2024-02" db="EMBL/GenBank/DDBJ databases">
        <authorList>
            <person name="Vignale AGUSTIN F."/>
            <person name="Sosa J E."/>
            <person name="Modenutti C."/>
        </authorList>
    </citation>
    <scope>NUCLEOTIDE SEQUENCE [LARGE SCALE GENOMIC DNA]</scope>
</reference>
<dbReference type="Gene3D" id="1.25.70.10">
    <property type="entry name" value="Transcription termination factor 3, mitochondrial"/>
    <property type="match status" value="1"/>
</dbReference>
<dbReference type="Proteomes" id="UP001642360">
    <property type="component" value="Unassembled WGS sequence"/>
</dbReference>
<keyword evidence="5" id="KW-1185">Reference proteome</keyword>
<protein>
    <submittedName>
        <fullName evidence="4">Uncharacterized protein</fullName>
    </submittedName>
</protein>
<dbReference type="GO" id="GO:0006353">
    <property type="term" value="P:DNA-templated transcription termination"/>
    <property type="evidence" value="ECO:0007669"/>
    <property type="project" value="UniProtKB-KW"/>
</dbReference>
<comment type="caution">
    <text evidence="4">The sequence shown here is derived from an EMBL/GenBank/DDBJ whole genome shotgun (WGS) entry which is preliminary data.</text>
</comment>
<keyword evidence="2" id="KW-0804">Transcription</keyword>
<dbReference type="Pfam" id="PF02536">
    <property type="entry name" value="mTERF"/>
    <property type="match status" value="1"/>
</dbReference>
<dbReference type="InterPro" id="IPR003690">
    <property type="entry name" value="MTERF"/>
</dbReference>
<name>A0ABC8RKP1_9AQUA</name>
<proteinExistence type="inferred from homology"/>
<evidence type="ECO:0000313" key="5">
    <source>
        <dbReference type="Proteomes" id="UP001642360"/>
    </source>
</evidence>
<keyword evidence="3" id="KW-0809">Transit peptide</keyword>